<dbReference type="AlphaFoldDB" id="A0AA38RPL3"/>
<organism evidence="2 3">
    <name type="scientific">Pleurostoma richardsiae</name>
    <dbReference type="NCBI Taxonomy" id="41990"/>
    <lineage>
        <taxon>Eukaryota</taxon>
        <taxon>Fungi</taxon>
        <taxon>Dikarya</taxon>
        <taxon>Ascomycota</taxon>
        <taxon>Pezizomycotina</taxon>
        <taxon>Sordariomycetes</taxon>
        <taxon>Sordariomycetidae</taxon>
        <taxon>Calosphaeriales</taxon>
        <taxon>Pleurostomataceae</taxon>
        <taxon>Pleurostoma</taxon>
    </lineage>
</organism>
<evidence type="ECO:0000313" key="3">
    <source>
        <dbReference type="Proteomes" id="UP001174694"/>
    </source>
</evidence>
<feature type="chain" id="PRO_5041371263" evidence="1">
    <location>
        <begin position="19"/>
        <end position="177"/>
    </location>
</feature>
<accession>A0AA38RPL3</accession>
<comment type="caution">
    <text evidence="2">The sequence shown here is derived from an EMBL/GenBank/DDBJ whole genome shotgun (WGS) entry which is preliminary data.</text>
</comment>
<protein>
    <submittedName>
        <fullName evidence="2">Uncharacterized protein</fullName>
    </submittedName>
</protein>
<gene>
    <name evidence="2" type="ORF">NKR23_g9764</name>
</gene>
<evidence type="ECO:0000313" key="2">
    <source>
        <dbReference type="EMBL" id="KAJ9136612.1"/>
    </source>
</evidence>
<dbReference type="Proteomes" id="UP001174694">
    <property type="component" value="Unassembled WGS sequence"/>
</dbReference>
<proteinExistence type="predicted"/>
<keyword evidence="3" id="KW-1185">Reference proteome</keyword>
<keyword evidence="1" id="KW-0732">Signal</keyword>
<reference evidence="2" key="1">
    <citation type="submission" date="2022-07" db="EMBL/GenBank/DDBJ databases">
        <title>Fungi with potential for degradation of polypropylene.</title>
        <authorList>
            <person name="Gostincar C."/>
        </authorList>
    </citation>
    <scope>NUCLEOTIDE SEQUENCE</scope>
    <source>
        <strain evidence="2">EXF-13308</strain>
    </source>
</reference>
<dbReference type="EMBL" id="JANBVO010000039">
    <property type="protein sequence ID" value="KAJ9136612.1"/>
    <property type="molecule type" value="Genomic_DNA"/>
</dbReference>
<feature type="signal peptide" evidence="1">
    <location>
        <begin position="1"/>
        <end position="18"/>
    </location>
</feature>
<sequence>MQFKSIAVFAAGLSAAYAQTVSFNASQIVTDLENLTNLAELTKGIAGSITLGNAVTQVPALATSLTTLATTLVADAANDAILAAGGVFDVTDQAAICLSLSDFIAASQDMVDTIAGETDIISAPPFNSILAAALAPVQAGVNAVVSAIAPSIPNCVSTSQVDLGTLDDTIDNLLNLL</sequence>
<name>A0AA38RPL3_9PEZI</name>
<evidence type="ECO:0000256" key="1">
    <source>
        <dbReference type="SAM" id="SignalP"/>
    </source>
</evidence>